<reference evidence="2 3" key="1">
    <citation type="submission" date="2017-09" db="EMBL/GenBank/DDBJ databases">
        <title>Large-scale bioinformatics analysis of Bacillus genomes uncovers conserved roles of natural products in bacterial physiology.</title>
        <authorList>
            <consortium name="Agbiome Team Llc"/>
            <person name="Bleich R.M."/>
            <person name="Grubbs K.J."/>
            <person name="Santa Maria K.C."/>
            <person name="Allen S.E."/>
            <person name="Farag S."/>
            <person name="Shank E.A."/>
            <person name="Bowers A."/>
        </authorList>
    </citation>
    <scope>NUCLEOTIDE SEQUENCE [LARGE SCALE GENOMIC DNA]</scope>
    <source>
        <strain evidence="2 3">AFS041711</strain>
    </source>
</reference>
<dbReference type="Pfam" id="PF14270">
    <property type="entry name" value="DUF4358"/>
    <property type="match status" value="1"/>
</dbReference>
<feature type="chain" id="PRO_5040737393" description="DUF4358 domain-containing protein" evidence="1">
    <location>
        <begin position="26"/>
        <end position="163"/>
    </location>
</feature>
<dbReference type="PROSITE" id="PS51257">
    <property type="entry name" value="PROKAR_LIPOPROTEIN"/>
    <property type="match status" value="1"/>
</dbReference>
<evidence type="ECO:0008006" key="4">
    <source>
        <dbReference type="Google" id="ProtNLM"/>
    </source>
</evidence>
<sequence length="163" mass="18619">MRRFFKKIHIKRGGIMIMCIMIASALIGCSSQTKDVSANEIGETIQKGVKMDEVEKGDQKKLQKLYEINAEDIVGFALYTASTNMKADELLILKVKNSKDIETMKKKVEDRINSQSQKFKDYLPNENFLVENHVLKIKGNYILLAISAQSDKIEKKFQEVLTK</sequence>
<accession>A0A9X7CME1</accession>
<dbReference type="EMBL" id="NULI01000087">
    <property type="protein sequence ID" value="PGS78312.1"/>
    <property type="molecule type" value="Genomic_DNA"/>
</dbReference>
<comment type="caution">
    <text evidence="2">The sequence shown here is derived from an EMBL/GenBank/DDBJ whole genome shotgun (WGS) entry which is preliminary data.</text>
</comment>
<organism evidence="2 3">
    <name type="scientific">Bacillus cereus</name>
    <dbReference type="NCBI Taxonomy" id="1396"/>
    <lineage>
        <taxon>Bacteria</taxon>
        <taxon>Bacillati</taxon>
        <taxon>Bacillota</taxon>
        <taxon>Bacilli</taxon>
        <taxon>Bacillales</taxon>
        <taxon>Bacillaceae</taxon>
        <taxon>Bacillus</taxon>
        <taxon>Bacillus cereus group</taxon>
    </lineage>
</organism>
<protein>
    <recommendedName>
        <fullName evidence="4">DUF4358 domain-containing protein</fullName>
    </recommendedName>
</protein>
<keyword evidence="1" id="KW-0732">Signal</keyword>
<dbReference type="RefSeq" id="WP_098782929.1">
    <property type="nucleotide sequence ID" value="NZ_NULI01000087.1"/>
</dbReference>
<gene>
    <name evidence="2" type="ORF">COC69_15825</name>
</gene>
<dbReference type="Proteomes" id="UP000224203">
    <property type="component" value="Unassembled WGS sequence"/>
</dbReference>
<dbReference type="AlphaFoldDB" id="A0A9X7CME1"/>
<evidence type="ECO:0000256" key="1">
    <source>
        <dbReference type="SAM" id="SignalP"/>
    </source>
</evidence>
<evidence type="ECO:0000313" key="2">
    <source>
        <dbReference type="EMBL" id="PGS78312.1"/>
    </source>
</evidence>
<proteinExistence type="predicted"/>
<name>A0A9X7CME1_BACCE</name>
<feature type="signal peptide" evidence="1">
    <location>
        <begin position="1"/>
        <end position="25"/>
    </location>
</feature>
<evidence type="ECO:0000313" key="3">
    <source>
        <dbReference type="Proteomes" id="UP000224203"/>
    </source>
</evidence>
<dbReference type="InterPro" id="IPR025648">
    <property type="entry name" value="DUF4358"/>
</dbReference>